<evidence type="ECO:0000256" key="3">
    <source>
        <dbReference type="ARBA" id="ARBA00023163"/>
    </source>
</evidence>
<reference evidence="5 6" key="1">
    <citation type="submission" date="2011-11" db="EMBL/GenBank/DDBJ databases">
        <authorList>
            <person name="Weinstock G."/>
            <person name="Sodergren E."/>
            <person name="Clifton S."/>
            <person name="Fulton L."/>
            <person name="Fulton B."/>
            <person name="Courtney L."/>
            <person name="Fronick C."/>
            <person name="Harrison M."/>
            <person name="Strong C."/>
            <person name="Farmer C."/>
            <person name="Delahaunty K."/>
            <person name="Markovic C."/>
            <person name="Hall O."/>
            <person name="Minx P."/>
            <person name="Tomlinson C."/>
            <person name="Mitreva M."/>
            <person name="Hou S."/>
            <person name="Chen J."/>
            <person name="Wollam A."/>
            <person name="Pepin K.H."/>
            <person name="Johnson M."/>
            <person name="Bhonagiri V."/>
            <person name="Zhang X."/>
            <person name="Suruliraj S."/>
            <person name="Warren W."/>
            <person name="Chinwalla A."/>
            <person name="Mardis E.R."/>
            <person name="Wilson R.K."/>
        </authorList>
    </citation>
    <scope>NUCLEOTIDE SEQUENCE [LARGE SCALE GENOMIC DNA]</scope>
    <source>
        <strain evidence="5 6">YIT 11816</strain>
    </source>
</reference>
<dbReference type="AlphaFoldDB" id="H3KHV0"/>
<dbReference type="InterPro" id="IPR010982">
    <property type="entry name" value="Lambda_DNA-bd_dom_sf"/>
</dbReference>
<keyword evidence="1" id="KW-0805">Transcription regulation</keyword>
<dbReference type="SUPFAM" id="SSF51306">
    <property type="entry name" value="LexA/Signal peptidase"/>
    <property type="match status" value="1"/>
</dbReference>
<evidence type="ECO:0000313" key="5">
    <source>
        <dbReference type="EMBL" id="EHY30310.1"/>
    </source>
</evidence>
<keyword evidence="6" id="KW-1185">Reference proteome</keyword>
<evidence type="ECO:0000256" key="2">
    <source>
        <dbReference type="ARBA" id="ARBA00023125"/>
    </source>
</evidence>
<accession>H3KHV0</accession>
<sequence length="218" mass="24017">MKTGEFIRDLMSERGITARELSRRIGVSHVTIGKWLRNDFQPSGKNLETLAAFFSVTPAAIIFGETCLIRPRLTEVSEDEIAIPVIDLRASCGYGLISPPVTQVRMFRATRAWLASRLMATANLSALRIITADGDSMAPGIHNGDFAFIDTTQLKINADALYALQYGGSIFIKRVMMKADGGVVLISDNERYPAQTIDDPESLRVVGRVVLVFNVREP</sequence>
<dbReference type="CDD" id="cd06529">
    <property type="entry name" value="S24_LexA-like"/>
    <property type="match status" value="1"/>
</dbReference>
<name>H3KHV0_9BURK</name>
<dbReference type="EMBL" id="AFBQ01000356">
    <property type="protein sequence ID" value="EHY30310.1"/>
    <property type="molecule type" value="Genomic_DNA"/>
</dbReference>
<dbReference type="Proteomes" id="UP000004956">
    <property type="component" value="Unassembled WGS sequence"/>
</dbReference>
<dbReference type="PROSITE" id="PS50943">
    <property type="entry name" value="HTH_CROC1"/>
    <property type="match status" value="1"/>
</dbReference>
<keyword evidence="3" id="KW-0804">Transcription</keyword>
<organism evidence="5 6">
    <name type="scientific">Sutterella parvirubra YIT 11816</name>
    <dbReference type="NCBI Taxonomy" id="762967"/>
    <lineage>
        <taxon>Bacteria</taxon>
        <taxon>Pseudomonadati</taxon>
        <taxon>Pseudomonadota</taxon>
        <taxon>Betaproteobacteria</taxon>
        <taxon>Burkholderiales</taxon>
        <taxon>Sutterellaceae</taxon>
        <taxon>Sutterella</taxon>
    </lineage>
</organism>
<dbReference type="STRING" id="762967.HMPREF9440_02346"/>
<dbReference type="InterPro" id="IPR036286">
    <property type="entry name" value="LexA/Signal_pep-like_sf"/>
</dbReference>
<dbReference type="CDD" id="cd00093">
    <property type="entry name" value="HTH_XRE"/>
    <property type="match status" value="1"/>
</dbReference>
<evidence type="ECO:0000313" key="6">
    <source>
        <dbReference type="Proteomes" id="UP000004956"/>
    </source>
</evidence>
<evidence type="ECO:0000259" key="4">
    <source>
        <dbReference type="PROSITE" id="PS50943"/>
    </source>
</evidence>
<protein>
    <submittedName>
        <fullName evidence="5">Peptidase S24-like protein</fullName>
    </submittedName>
</protein>
<gene>
    <name evidence="5" type="ORF">HMPREF9440_02346</name>
</gene>
<comment type="caution">
    <text evidence="5">The sequence shown here is derived from an EMBL/GenBank/DDBJ whole genome shotgun (WGS) entry which is preliminary data.</text>
</comment>
<dbReference type="Pfam" id="PF00717">
    <property type="entry name" value="Peptidase_S24"/>
    <property type="match status" value="1"/>
</dbReference>
<keyword evidence="2" id="KW-0238">DNA-binding</keyword>
<dbReference type="PANTHER" id="PTHR40661:SF3">
    <property type="entry name" value="FELS-1 PROPHAGE TRANSCRIPTIONAL REGULATOR"/>
    <property type="match status" value="1"/>
</dbReference>
<dbReference type="Gene3D" id="2.10.109.10">
    <property type="entry name" value="Umud Fragment, subunit A"/>
    <property type="match status" value="1"/>
</dbReference>
<dbReference type="HOGENOM" id="CLU_066192_1_2_4"/>
<dbReference type="SUPFAM" id="SSF47413">
    <property type="entry name" value="lambda repressor-like DNA-binding domains"/>
    <property type="match status" value="1"/>
</dbReference>
<dbReference type="PANTHER" id="PTHR40661">
    <property type="match status" value="1"/>
</dbReference>
<dbReference type="Gene3D" id="1.10.260.40">
    <property type="entry name" value="lambda repressor-like DNA-binding domains"/>
    <property type="match status" value="1"/>
</dbReference>
<dbReference type="RefSeq" id="WP_008543714.1">
    <property type="nucleotide sequence ID" value="NZ_JH605013.1"/>
</dbReference>
<proteinExistence type="predicted"/>
<feature type="domain" description="HTH cro/C1-type" evidence="4">
    <location>
        <begin position="7"/>
        <end position="61"/>
    </location>
</feature>
<dbReference type="SMART" id="SM00530">
    <property type="entry name" value="HTH_XRE"/>
    <property type="match status" value="1"/>
</dbReference>
<evidence type="ECO:0000256" key="1">
    <source>
        <dbReference type="ARBA" id="ARBA00023015"/>
    </source>
</evidence>
<dbReference type="InterPro" id="IPR039418">
    <property type="entry name" value="LexA-like"/>
</dbReference>
<dbReference type="GO" id="GO:0003677">
    <property type="term" value="F:DNA binding"/>
    <property type="evidence" value="ECO:0007669"/>
    <property type="project" value="UniProtKB-KW"/>
</dbReference>
<dbReference type="InterPro" id="IPR001387">
    <property type="entry name" value="Cro/C1-type_HTH"/>
</dbReference>
<dbReference type="InterPro" id="IPR015927">
    <property type="entry name" value="Peptidase_S24_S26A/B/C"/>
</dbReference>
<dbReference type="Pfam" id="PF01381">
    <property type="entry name" value="HTH_3"/>
    <property type="match status" value="1"/>
</dbReference>
<dbReference type="OrthoDB" id="7011085at2"/>